<dbReference type="AlphaFoldDB" id="A0A5K1V6I1"/>
<feature type="region of interest" description="Disordered" evidence="2">
    <location>
        <begin position="877"/>
        <end position="916"/>
    </location>
</feature>
<dbReference type="VEuPathDB" id="AmoebaDB:EHI5A_049430"/>
<dbReference type="VEuPathDB" id="AmoebaDB:EHI7A_056860"/>
<reference evidence="3 4" key="1">
    <citation type="submission" date="2016-05" db="EMBL/GenBank/DDBJ databases">
        <title>First whole genome sequencing of Entamoeba histolytica HM1:IMSS-clone-6.</title>
        <authorList>
            <person name="Mukherjee Avik.K."/>
            <person name="Izumyama S."/>
            <person name="Nakada-Tsukui K."/>
            <person name="Nozaki T."/>
        </authorList>
    </citation>
    <scope>NUCLEOTIDE SEQUENCE [LARGE SCALE GENOMIC DNA]</scope>
    <source>
        <strain evidence="3 4">HM1:IMSS clone 6</strain>
    </source>
</reference>
<comment type="caution">
    <text evidence="3">The sequence shown here is derived from an EMBL/GenBank/DDBJ whole genome shotgun (WGS) entry which is preliminary data.</text>
</comment>
<dbReference type="InterPro" id="IPR016024">
    <property type="entry name" value="ARM-type_fold"/>
</dbReference>
<evidence type="ECO:0000313" key="3">
    <source>
        <dbReference type="EMBL" id="GAT92113.1"/>
    </source>
</evidence>
<proteinExistence type="predicted"/>
<dbReference type="VEuPathDB" id="AmoebaDB:KM1_108890"/>
<dbReference type="OMA" id="FPRMRGT"/>
<dbReference type="VEuPathDB" id="AmoebaDB:EHI_068520"/>
<dbReference type="FunFam" id="1.25.40.180:FF:000110">
    <property type="entry name" value="Uncharacterized protein"/>
    <property type="match status" value="1"/>
</dbReference>
<accession>A0A5K1V6I1</accession>
<gene>
    <name evidence="3" type="ORF">CL6EHI_068520</name>
</gene>
<dbReference type="Gene3D" id="1.25.40.180">
    <property type="match status" value="2"/>
</dbReference>
<dbReference type="VEuPathDB" id="AmoebaDB:EHI8A_058000"/>
<dbReference type="EMBL" id="BDEQ01000001">
    <property type="protein sequence ID" value="GAT92113.1"/>
    <property type="molecule type" value="Genomic_DNA"/>
</dbReference>
<protein>
    <submittedName>
        <fullName evidence="3">Uncharacterized protein</fullName>
    </submittedName>
</protein>
<feature type="compositionally biased region" description="Basic residues" evidence="2">
    <location>
        <begin position="905"/>
        <end position="916"/>
    </location>
</feature>
<dbReference type="Proteomes" id="UP000078387">
    <property type="component" value="Unassembled WGS sequence"/>
</dbReference>
<dbReference type="PANTHER" id="PTHR12839">
    <property type="entry name" value="NONSENSE-MEDIATED MRNA DECAY PROTEIN 2 UP-FRAMESHIFT SUPPRESSOR 2"/>
    <property type="match status" value="1"/>
</dbReference>
<dbReference type="SUPFAM" id="SSF48371">
    <property type="entry name" value="ARM repeat"/>
    <property type="match status" value="1"/>
</dbReference>
<dbReference type="GO" id="GO:0005737">
    <property type="term" value="C:cytoplasm"/>
    <property type="evidence" value="ECO:0007669"/>
    <property type="project" value="TreeGrafter"/>
</dbReference>
<dbReference type="GO" id="GO:0000184">
    <property type="term" value="P:nuclear-transcribed mRNA catabolic process, nonsense-mediated decay"/>
    <property type="evidence" value="ECO:0007669"/>
    <property type="project" value="InterPro"/>
</dbReference>
<evidence type="ECO:0000256" key="2">
    <source>
        <dbReference type="SAM" id="MobiDB-lite"/>
    </source>
</evidence>
<organism evidence="3 4">
    <name type="scientific">Entamoeba histolytica</name>
    <dbReference type="NCBI Taxonomy" id="5759"/>
    <lineage>
        <taxon>Eukaryota</taxon>
        <taxon>Amoebozoa</taxon>
        <taxon>Evosea</taxon>
        <taxon>Archamoebae</taxon>
        <taxon>Mastigamoebida</taxon>
        <taxon>Entamoebidae</taxon>
        <taxon>Entamoeba</taxon>
    </lineage>
</organism>
<keyword evidence="1" id="KW-0175">Coiled coil</keyword>
<feature type="compositionally biased region" description="Basic and acidic residues" evidence="2">
    <location>
        <begin position="888"/>
        <end position="899"/>
    </location>
</feature>
<evidence type="ECO:0000256" key="1">
    <source>
        <dbReference type="SAM" id="Coils"/>
    </source>
</evidence>
<dbReference type="InterPro" id="IPR039762">
    <property type="entry name" value="Nmd2/UPF2"/>
</dbReference>
<evidence type="ECO:0000313" key="4">
    <source>
        <dbReference type="Proteomes" id="UP000078387"/>
    </source>
</evidence>
<name>A0A5K1V6I1_ENTHI</name>
<feature type="coiled-coil region" evidence="1">
    <location>
        <begin position="783"/>
        <end position="824"/>
    </location>
</feature>
<sequence>MEHSKWIGQIVDKNIYNKLAQLRSENIRQELDKTYIKKIVPGSSNLSICQKISLQMKNINSKNIEILKQEVSKYNCKRYLQEYISNMMQNLFEDGHSIINYVDLCCLFSQYYENDFCKELNEILIQNSNLIKKSFGYYIFIVELFLVSLPMKGHILKQQFIDGLTFYLQSQSKEEITITTKMYIPEIIYLLNLIGSVFTTIHFSSPNLQESLNQISCEDQIIKEKICILIGKRDKFTDLFTEYKKRVDKYCSIGGIQENQELINTLFLQMGYNMNYTESKEEPQSKNLCNLYDDNETREFYTVFPSFSDIKPQPLKAHTDIKIKFKKYIEFLKQIEDEKQVISAVRDFLTTYKYFVFKTITIKTFLHQLISKITSKYNISLYSKYFYLIQLQTKENIASIILTLFENSNNFGYISNCIILLSEFFKFSLDKTYLMEAYDYLFSSDCTLSSVTKLRLIYNSMDFCCRHYVNLFEESEQISNMKIFQQLSRTTIKKEKNECMRLFMKIKRLLDSTQNILAEDDEYIPPQELFLQHLFSHPSELTLQQRIILLRKFNYEDPEICELIIRHLMDSLIDGAFINERDVVVMIVQISQWHPKILVSILDQLIYCTTFGFEHQGVMSKQHRIVYVAALAHLYNLNGISDTLMFKIVDIIYKLSKYYPENDGHLSRKVTSLYSGNFGARLLIKIFSICIDKMYSKKPVWVLKMIINIQISMNNKNIKDLEADLIEVLKRLNFPRMRGILGTTELKKVFREISQKNYTLEQIKVIVNRAYKNIQCQLDAEFASRIDELKRSEEAKKKELEEIRVKKEIEKKKEQEKIQRMTKEVDESEFIDEVTQNIKEMTEMAPDGAISNETQVVMALDPRNFQKETGKRIIVVTSDGKPKTLSLGEEKENKSKEEPTPIPKPQKKKVKIILPQ</sequence>
<dbReference type="GO" id="GO:0035145">
    <property type="term" value="C:exon-exon junction complex"/>
    <property type="evidence" value="ECO:0007669"/>
    <property type="project" value="TreeGrafter"/>
</dbReference>
<dbReference type="PANTHER" id="PTHR12839:SF7">
    <property type="entry name" value="REGULATOR OF NONSENSE TRANSCRIPTS 2"/>
    <property type="match status" value="1"/>
</dbReference>